<keyword evidence="4 5" id="KW-0472">Membrane</keyword>
<evidence type="ECO:0000256" key="5">
    <source>
        <dbReference type="SAM" id="Phobius"/>
    </source>
</evidence>
<dbReference type="Proteomes" id="UP001564626">
    <property type="component" value="Unassembled WGS sequence"/>
</dbReference>
<evidence type="ECO:0000256" key="4">
    <source>
        <dbReference type="ARBA" id="ARBA00023136"/>
    </source>
</evidence>
<evidence type="ECO:0000256" key="3">
    <source>
        <dbReference type="ARBA" id="ARBA00022989"/>
    </source>
</evidence>
<feature type="domain" description="Major facilitator superfamily (MFS) profile" evidence="6">
    <location>
        <begin position="97"/>
        <end position="475"/>
    </location>
</feature>
<evidence type="ECO:0000313" key="8">
    <source>
        <dbReference type="Proteomes" id="UP001564626"/>
    </source>
</evidence>
<feature type="transmembrane region" description="Helical" evidence="5">
    <location>
        <begin position="134"/>
        <end position="158"/>
    </location>
</feature>
<keyword evidence="2 5" id="KW-0812">Transmembrane</keyword>
<keyword evidence="8" id="KW-1185">Reference proteome</keyword>
<feature type="transmembrane region" description="Helical" evidence="5">
    <location>
        <begin position="165"/>
        <end position="184"/>
    </location>
</feature>
<evidence type="ECO:0000256" key="1">
    <source>
        <dbReference type="ARBA" id="ARBA00004651"/>
    </source>
</evidence>
<dbReference type="Pfam" id="PF07690">
    <property type="entry name" value="MFS_1"/>
    <property type="match status" value="1"/>
</dbReference>
<name>A0ABV4CP66_9PSEU</name>
<feature type="transmembrane region" description="Helical" evidence="5">
    <location>
        <begin position="301"/>
        <end position="321"/>
    </location>
</feature>
<sequence length="489" mass="50115">MPLLVRPTTSGDRLVLAGAAIVLTCSAIGFVNAFTMGHAMPGGHHVRSAASDPLHGMPLSQMPEMYVAGIGLLLVVLGAAMPRGTRPAPSAERGRRRSVVAVIGTLALTIDISKTSTLGFVIPGMREEYGLEAGTASLLAVFGLAGTATGAVLFGVFADRFGRRTSYLLATLGFTATSMCGTMPTFGGNLVMCLLMGVAVGGLAPLLITLLTDVMGGPSRGSVVVALSVVATAVGYLVAAGTALWLEPIFGWRVLWLIGAPTGLVLVLLTPWVPNWTAQRVPAAPVAQVQVRAFSGGVQRAYALLIGLLTFGLTTWVPSLARLSGVPVATANLLLTVASLIMVPCAVLMMFGYRRFGPTRIAVGMALATAAVLLALTLSGAVSALSWVGALALVAALFSVNTMAAVFLPIAADLAAPSGRGRTTGTVSLFNRIGGLCGPLLLAGLISSTSDVLVAVALLALLCAIAAWHIGRRHRLARAEAAKAEALVH</sequence>
<reference evidence="7 8" key="1">
    <citation type="submission" date="2024-08" db="EMBL/GenBank/DDBJ databases">
        <title>Genome mining of Saccharopolyspora cebuensis PGLac3 from Nigerian medicinal plant.</title>
        <authorList>
            <person name="Ezeobiora C.E."/>
            <person name="Igbokwe N.H."/>
            <person name="Amin D.H."/>
            <person name="Mendie U.E."/>
        </authorList>
    </citation>
    <scope>NUCLEOTIDE SEQUENCE [LARGE SCALE GENOMIC DNA]</scope>
    <source>
        <strain evidence="7 8">PGLac3</strain>
    </source>
</reference>
<feature type="transmembrane region" description="Helical" evidence="5">
    <location>
        <begin position="190"/>
        <end position="211"/>
    </location>
</feature>
<dbReference type="InterPro" id="IPR020846">
    <property type="entry name" value="MFS_dom"/>
</dbReference>
<feature type="transmembrane region" description="Helical" evidence="5">
    <location>
        <begin position="360"/>
        <end position="378"/>
    </location>
</feature>
<organism evidence="7 8">
    <name type="scientific">Saccharopolyspora cebuensis</name>
    <dbReference type="NCBI Taxonomy" id="418759"/>
    <lineage>
        <taxon>Bacteria</taxon>
        <taxon>Bacillati</taxon>
        <taxon>Actinomycetota</taxon>
        <taxon>Actinomycetes</taxon>
        <taxon>Pseudonocardiales</taxon>
        <taxon>Pseudonocardiaceae</taxon>
        <taxon>Saccharopolyspora</taxon>
    </lineage>
</organism>
<evidence type="ECO:0000256" key="2">
    <source>
        <dbReference type="ARBA" id="ARBA00022692"/>
    </source>
</evidence>
<dbReference type="PANTHER" id="PTHR23508">
    <property type="entry name" value="CARBOXYLIC ACID TRANSPORTER PROTEIN HOMOLOG"/>
    <property type="match status" value="1"/>
</dbReference>
<feature type="transmembrane region" description="Helical" evidence="5">
    <location>
        <begin position="223"/>
        <end position="246"/>
    </location>
</feature>
<feature type="transmembrane region" description="Helical" evidence="5">
    <location>
        <begin position="429"/>
        <end position="446"/>
    </location>
</feature>
<comment type="subcellular location">
    <subcellularLocation>
        <location evidence="1">Cell membrane</location>
        <topology evidence="1">Multi-pass membrane protein</topology>
    </subcellularLocation>
</comment>
<comment type="caution">
    <text evidence="7">The sequence shown here is derived from an EMBL/GenBank/DDBJ whole genome shotgun (WGS) entry which is preliminary data.</text>
</comment>
<gene>
    <name evidence="7" type="ORF">AB8O55_26060</name>
</gene>
<proteinExistence type="predicted"/>
<dbReference type="InterPro" id="IPR036259">
    <property type="entry name" value="MFS_trans_sf"/>
</dbReference>
<feature type="transmembrane region" description="Helical" evidence="5">
    <location>
        <begin position="452"/>
        <end position="470"/>
    </location>
</feature>
<accession>A0ABV4CP66</accession>
<dbReference type="InterPro" id="IPR011701">
    <property type="entry name" value="MFS"/>
</dbReference>
<dbReference type="RefSeq" id="WP_345363470.1">
    <property type="nucleotide sequence ID" value="NZ_BAABII010000010.1"/>
</dbReference>
<dbReference type="PROSITE" id="PS50850">
    <property type="entry name" value="MFS"/>
    <property type="match status" value="1"/>
</dbReference>
<feature type="transmembrane region" description="Helical" evidence="5">
    <location>
        <begin position="101"/>
        <end position="122"/>
    </location>
</feature>
<dbReference type="Gene3D" id="1.20.1250.20">
    <property type="entry name" value="MFS general substrate transporter like domains"/>
    <property type="match status" value="2"/>
</dbReference>
<dbReference type="EMBL" id="JBGEHV010000069">
    <property type="protein sequence ID" value="MEY8042886.1"/>
    <property type="molecule type" value="Genomic_DNA"/>
</dbReference>
<feature type="transmembrane region" description="Helical" evidence="5">
    <location>
        <begin position="384"/>
        <end position="408"/>
    </location>
</feature>
<feature type="transmembrane region" description="Helical" evidence="5">
    <location>
        <begin position="65"/>
        <end position="81"/>
    </location>
</feature>
<keyword evidence="3 5" id="KW-1133">Transmembrane helix</keyword>
<evidence type="ECO:0000259" key="6">
    <source>
        <dbReference type="PROSITE" id="PS50850"/>
    </source>
</evidence>
<feature type="transmembrane region" description="Helical" evidence="5">
    <location>
        <begin position="252"/>
        <end position="273"/>
    </location>
</feature>
<dbReference type="SUPFAM" id="SSF103473">
    <property type="entry name" value="MFS general substrate transporter"/>
    <property type="match status" value="1"/>
</dbReference>
<feature type="transmembrane region" description="Helical" evidence="5">
    <location>
        <begin position="333"/>
        <end position="353"/>
    </location>
</feature>
<evidence type="ECO:0000313" key="7">
    <source>
        <dbReference type="EMBL" id="MEY8042886.1"/>
    </source>
</evidence>
<dbReference type="PANTHER" id="PTHR23508:SF10">
    <property type="entry name" value="CARBOXYLIC ACID TRANSPORTER PROTEIN HOMOLOG"/>
    <property type="match status" value="1"/>
</dbReference>
<protein>
    <submittedName>
        <fullName evidence="7">MFS transporter</fullName>
    </submittedName>
</protein>